<keyword evidence="2" id="KW-1185">Reference proteome</keyword>
<sequence>MGVRNVDSMDKELREVWFGFYKLFASVPRFPKPYYVTARHAVPFKIEKPSIQVNSYASVVKGSSGDNRSKELMTNVVEFSSGDFVMEKKKLVCLVKARDYGTLPNLRMLSFDEGFKSATWVVYGSCLSSKQKKLVKISYLVMHAIDHWVLDKRPWGRNFIPLDTIVWVDIEGIPLRAWSKTSFRKIFEKWGTIVQIDDELSEDIYKKREAPCWAPSFSYGFNHNDNNDVPIQDLSEDGGSNDSLCEKCEDEEHSPDPFNIYDTLHKLDKENLKARKSGIAKKDINQGYFRNSTYENSKYLAEKAANSSVHTLVSQHVELCFSQPTDVFRL</sequence>
<evidence type="ECO:0008006" key="3">
    <source>
        <dbReference type="Google" id="ProtNLM"/>
    </source>
</evidence>
<dbReference type="AlphaFoldDB" id="A0AA35YBY6"/>
<evidence type="ECO:0000313" key="1">
    <source>
        <dbReference type="EMBL" id="CAI9266941.1"/>
    </source>
</evidence>
<dbReference type="EMBL" id="OX465077">
    <property type="protein sequence ID" value="CAI9266941.1"/>
    <property type="molecule type" value="Genomic_DNA"/>
</dbReference>
<organism evidence="1 2">
    <name type="scientific">Lactuca saligna</name>
    <name type="common">Willowleaf lettuce</name>
    <dbReference type="NCBI Taxonomy" id="75948"/>
    <lineage>
        <taxon>Eukaryota</taxon>
        <taxon>Viridiplantae</taxon>
        <taxon>Streptophyta</taxon>
        <taxon>Embryophyta</taxon>
        <taxon>Tracheophyta</taxon>
        <taxon>Spermatophyta</taxon>
        <taxon>Magnoliopsida</taxon>
        <taxon>eudicotyledons</taxon>
        <taxon>Gunneridae</taxon>
        <taxon>Pentapetalae</taxon>
        <taxon>asterids</taxon>
        <taxon>campanulids</taxon>
        <taxon>Asterales</taxon>
        <taxon>Asteraceae</taxon>
        <taxon>Cichorioideae</taxon>
        <taxon>Cichorieae</taxon>
        <taxon>Lactucinae</taxon>
        <taxon>Lactuca</taxon>
    </lineage>
</organism>
<dbReference type="Proteomes" id="UP001177003">
    <property type="component" value="Chromosome 1"/>
</dbReference>
<name>A0AA35YBY6_LACSI</name>
<reference evidence="1" key="1">
    <citation type="submission" date="2023-04" db="EMBL/GenBank/DDBJ databases">
        <authorList>
            <person name="Vijverberg K."/>
            <person name="Xiong W."/>
            <person name="Schranz E."/>
        </authorList>
    </citation>
    <scope>NUCLEOTIDE SEQUENCE</scope>
</reference>
<protein>
    <recommendedName>
        <fullName evidence="3">DUF4283 domain-containing protein</fullName>
    </recommendedName>
</protein>
<accession>A0AA35YBY6</accession>
<evidence type="ECO:0000313" key="2">
    <source>
        <dbReference type="Proteomes" id="UP001177003"/>
    </source>
</evidence>
<proteinExistence type="predicted"/>
<gene>
    <name evidence="1" type="ORF">LSALG_LOCUS7456</name>
</gene>